<comment type="caution">
    <text evidence="2">The sequence shown here is derived from an EMBL/GenBank/DDBJ whole genome shotgun (WGS) entry which is preliminary data.</text>
</comment>
<feature type="domain" description="DUF4253" evidence="1">
    <location>
        <begin position="2"/>
        <end position="31"/>
    </location>
</feature>
<evidence type="ECO:0000313" key="2">
    <source>
        <dbReference type="EMBL" id="MCZ0807673.1"/>
    </source>
</evidence>
<dbReference type="AlphaFoldDB" id="A0AAP3DGM4"/>
<sequence>MTPDIVDQGTGNVELLAKEMESREMIFLWWD</sequence>
<dbReference type="RefSeq" id="WP_146068580.1">
    <property type="nucleotide sequence ID" value="NZ_JANSGW010000014.1"/>
</dbReference>
<reference evidence="2" key="1">
    <citation type="submission" date="2022-09" db="EMBL/GenBank/DDBJ databases">
        <title>Genome analysis and characterization of larvicidal activity of Brevibacillus strains.</title>
        <authorList>
            <person name="Patrusheva E.V."/>
            <person name="Izotova A.O."/>
            <person name="Toshchakov S.V."/>
            <person name="Sineoky S.P."/>
        </authorList>
    </citation>
    <scope>NUCLEOTIDE SEQUENCE</scope>
    <source>
        <strain evidence="2">VKPM_B-13247</strain>
    </source>
</reference>
<proteinExistence type="predicted"/>
<gene>
    <name evidence="2" type="ORF">O0554_12185</name>
</gene>
<dbReference type="Proteomes" id="UP001077662">
    <property type="component" value="Unassembled WGS sequence"/>
</dbReference>
<evidence type="ECO:0000259" key="1">
    <source>
        <dbReference type="Pfam" id="PF14062"/>
    </source>
</evidence>
<dbReference type="Pfam" id="PF14062">
    <property type="entry name" value="DUF4253"/>
    <property type="match status" value="1"/>
</dbReference>
<organism evidence="2 3">
    <name type="scientific">Brevibacillus laterosporus</name>
    <name type="common">Bacillus laterosporus</name>
    <dbReference type="NCBI Taxonomy" id="1465"/>
    <lineage>
        <taxon>Bacteria</taxon>
        <taxon>Bacillati</taxon>
        <taxon>Bacillota</taxon>
        <taxon>Bacilli</taxon>
        <taxon>Bacillales</taxon>
        <taxon>Paenibacillaceae</taxon>
        <taxon>Brevibacillus</taxon>
    </lineage>
</organism>
<dbReference type="EMBL" id="JAPTNE010000014">
    <property type="protein sequence ID" value="MCZ0807673.1"/>
    <property type="molecule type" value="Genomic_DNA"/>
</dbReference>
<dbReference type="InterPro" id="IPR025349">
    <property type="entry name" value="DUF4253"/>
</dbReference>
<evidence type="ECO:0000313" key="3">
    <source>
        <dbReference type="Proteomes" id="UP001077662"/>
    </source>
</evidence>
<name>A0AAP3DGM4_BRELA</name>
<protein>
    <submittedName>
        <fullName evidence="2">DUF4253 domain-containing protein</fullName>
    </submittedName>
</protein>
<accession>A0AAP3DGM4</accession>